<proteinExistence type="predicted"/>
<evidence type="ECO:0000256" key="1">
    <source>
        <dbReference type="SAM" id="MobiDB-lite"/>
    </source>
</evidence>
<dbReference type="AlphaFoldDB" id="A0A7S0FL98"/>
<feature type="region of interest" description="Disordered" evidence="1">
    <location>
        <begin position="280"/>
        <end position="303"/>
    </location>
</feature>
<name>A0A7S0FL98_9DINO</name>
<evidence type="ECO:0000313" key="2">
    <source>
        <dbReference type="EMBL" id="CAD8366883.1"/>
    </source>
</evidence>
<accession>A0A7S0FL98</accession>
<organism evidence="2">
    <name type="scientific">Pyrodinium bahamense</name>
    <dbReference type="NCBI Taxonomy" id="73915"/>
    <lineage>
        <taxon>Eukaryota</taxon>
        <taxon>Sar</taxon>
        <taxon>Alveolata</taxon>
        <taxon>Dinophyceae</taxon>
        <taxon>Gonyaulacales</taxon>
        <taxon>Pyrocystaceae</taxon>
        <taxon>Pyrodinium</taxon>
    </lineage>
</organism>
<sequence>MESDLAAKPQLHFAVRSAFRLGRALPKGRSVPQRWRGLCAQRASIVALLVFLSAFDLAGRWSAPSRGWVGAALAAQAALRLRHGRQRISQAAALQQSELKFDPNSVVDMTEQKLLGTTLHLTSSVFGFPDFNSLVHLNDDGSVRFYAGMVSKEPGSWSVVEGDQNEGERPDDLYLEFTQPLTDRYKNSFSVPGGTCFWRGKLDIQGKTANLKVAVEGGVVVSEEEGGKNLVREGVFRAVSVDEEAAAEVQMKNAEAFERALTTPKGETTGFKTPARIAGMGVRRPRKALPGARDKDDVDLEDD</sequence>
<reference evidence="2" key="1">
    <citation type="submission" date="2021-01" db="EMBL/GenBank/DDBJ databases">
        <authorList>
            <person name="Corre E."/>
            <person name="Pelletier E."/>
            <person name="Niang G."/>
            <person name="Scheremetjew M."/>
            <person name="Finn R."/>
            <person name="Kale V."/>
            <person name="Holt S."/>
            <person name="Cochrane G."/>
            <person name="Meng A."/>
            <person name="Brown T."/>
            <person name="Cohen L."/>
        </authorList>
    </citation>
    <scope>NUCLEOTIDE SEQUENCE</scope>
    <source>
        <strain evidence="2">Pbaha01</strain>
    </source>
</reference>
<gene>
    <name evidence="2" type="ORF">PBAH0796_LOCUS18124</name>
</gene>
<dbReference type="EMBL" id="HBEG01029635">
    <property type="protein sequence ID" value="CAD8366883.1"/>
    <property type="molecule type" value="Transcribed_RNA"/>
</dbReference>
<protein>
    <submittedName>
        <fullName evidence="2">Uncharacterized protein</fullName>
    </submittedName>
</protein>